<reference evidence="2" key="1">
    <citation type="submission" date="2022-08" db="UniProtKB">
        <authorList>
            <consortium name="EnsemblMetazoa"/>
        </authorList>
    </citation>
    <scope>IDENTIFICATION</scope>
    <source>
        <strain evidence="2">05x7-T-G4-1.051#20</strain>
    </source>
</reference>
<dbReference type="PANTHER" id="PTHR46825">
    <property type="entry name" value="D-ALANYL-D-ALANINE-CARBOXYPEPTIDASE/ENDOPEPTIDASE AMPH"/>
    <property type="match status" value="1"/>
</dbReference>
<dbReference type="Pfam" id="PF00144">
    <property type="entry name" value="Beta-lactamase"/>
    <property type="match status" value="1"/>
</dbReference>
<proteinExistence type="predicted"/>
<accession>A0A8W8HQM1</accession>
<dbReference type="Proteomes" id="UP000005408">
    <property type="component" value="Unassembled WGS sequence"/>
</dbReference>
<dbReference type="EnsemblMetazoa" id="G10604.2">
    <property type="protein sequence ID" value="G10604.2:cds"/>
    <property type="gene ID" value="G10604"/>
</dbReference>
<dbReference type="InterPro" id="IPR012338">
    <property type="entry name" value="Beta-lactam/transpept-like"/>
</dbReference>
<dbReference type="Gene3D" id="3.40.710.10">
    <property type="entry name" value="DD-peptidase/beta-lactamase superfamily"/>
    <property type="match status" value="1"/>
</dbReference>
<keyword evidence="3" id="KW-1185">Reference proteome</keyword>
<name>A0A8W8HQM1_MAGGI</name>
<evidence type="ECO:0000313" key="3">
    <source>
        <dbReference type="Proteomes" id="UP000005408"/>
    </source>
</evidence>
<dbReference type="PANTHER" id="PTHR46825:SF15">
    <property type="entry name" value="BETA-LACTAMASE-RELATED DOMAIN-CONTAINING PROTEIN"/>
    <property type="match status" value="1"/>
</dbReference>
<dbReference type="SUPFAM" id="SSF56601">
    <property type="entry name" value="beta-lactamase/transpeptidase-like"/>
    <property type="match status" value="1"/>
</dbReference>
<sequence>MADLDENTPMTENTLTCIGSAAKAFTSALLAVLITEDKKKRGTLSWKTTLREIFGEEFRLTSDPVVSSHTTLEDILSHRSGVGSADALLMAQVYPEKYRDVLRRRLILLPKKGQLRGQFSYNNLMYGLAGMAAEAIGGKPYFELMREKLLEPLNITTAVLVDNLDYSQPLTSKPHQMIKGSVKRSDPRFYRLGPFSPAGGLCLSPTDLTKWLYFVNTLGTTPSKKRLVSSFDFMEMTSSKVALDFLTQLGFSLFDPYPQPSYTAWYGMGWFGRFYRGSVDFFHGGSMFSYNSVVVMDTIKQTGIAVTVNGLNPTILQLDLYPLAYYLKDLLLDKTPWLNKTTICSYPEPWGNPFFRPPPTQNVEEKYVGETGEFVGVFGHTLYGEVLVTDNNQSIDLKWGEVMKGTLYDRTNLLSFRLRVDDDVFSVLGSEIGDIKVVFNQFYSGQYNNLEITFQGMMEKYNFSRDVEFNFFLPSQSTSSSTARLISFTTEFCPFVLIMSILVNLFNRL</sequence>
<evidence type="ECO:0000313" key="2">
    <source>
        <dbReference type="EnsemblMetazoa" id="G10604.2:cds"/>
    </source>
</evidence>
<dbReference type="AlphaFoldDB" id="A0A8W8HQM1"/>
<protein>
    <recommendedName>
        <fullName evidence="1">Beta-lactamase-related domain-containing protein</fullName>
    </recommendedName>
</protein>
<evidence type="ECO:0000259" key="1">
    <source>
        <dbReference type="Pfam" id="PF00144"/>
    </source>
</evidence>
<organism evidence="2 3">
    <name type="scientific">Magallana gigas</name>
    <name type="common">Pacific oyster</name>
    <name type="synonym">Crassostrea gigas</name>
    <dbReference type="NCBI Taxonomy" id="29159"/>
    <lineage>
        <taxon>Eukaryota</taxon>
        <taxon>Metazoa</taxon>
        <taxon>Spiralia</taxon>
        <taxon>Lophotrochozoa</taxon>
        <taxon>Mollusca</taxon>
        <taxon>Bivalvia</taxon>
        <taxon>Autobranchia</taxon>
        <taxon>Pteriomorphia</taxon>
        <taxon>Ostreida</taxon>
        <taxon>Ostreoidea</taxon>
        <taxon>Ostreidae</taxon>
        <taxon>Magallana</taxon>
    </lineage>
</organism>
<dbReference type="InterPro" id="IPR050491">
    <property type="entry name" value="AmpC-like"/>
</dbReference>
<feature type="domain" description="Beta-lactamase-related" evidence="1">
    <location>
        <begin position="2"/>
        <end position="313"/>
    </location>
</feature>
<dbReference type="InterPro" id="IPR001466">
    <property type="entry name" value="Beta-lactam-related"/>
</dbReference>